<feature type="domain" description="DUF2779" evidence="1">
    <location>
        <begin position="439"/>
        <end position="588"/>
    </location>
</feature>
<dbReference type="EMBL" id="CP029295">
    <property type="protein sequence ID" value="AXE60723.1"/>
    <property type="molecule type" value="Genomic_DNA"/>
</dbReference>
<dbReference type="AlphaFoldDB" id="A0A2Z5IPR4"/>
<evidence type="ECO:0000259" key="1">
    <source>
        <dbReference type="Pfam" id="PF11074"/>
    </source>
</evidence>
<accession>A0A2Z5IPR4</accession>
<evidence type="ECO:0000313" key="2">
    <source>
        <dbReference type="EMBL" id="AXE60723.1"/>
    </source>
</evidence>
<organism evidence="2 3">
    <name type="scientific">[Mycoplasma] phocae</name>
    <dbReference type="NCBI Taxonomy" id="142651"/>
    <lineage>
        <taxon>Bacteria</taxon>
        <taxon>Bacillati</taxon>
        <taxon>Mycoplasmatota</taxon>
        <taxon>Mycoplasmoidales</taxon>
        <taxon>Metamycoplasmataceae</taxon>
        <taxon>Metamycoplasma</taxon>
    </lineage>
</organism>
<proteinExistence type="predicted"/>
<name>A0A2Z5IPR4_9BACT</name>
<keyword evidence="3" id="KW-1185">Reference proteome</keyword>
<evidence type="ECO:0000313" key="3">
    <source>
        <dbReference type="Proteomes" id="UP000252477"/>
    </source>
</evidence>
<dbReference type="OrthoDB" id="9783873at2"/>
<dbReference type="RefSeq" id="WP_114190835.1">
    <property type="nucleotide sequence ID" value="NZ_CP029295.1"/>
</dbReference>
<dbReference type="NCBIfam" id="NF045869">
    <property type="entry name" value="UU173_fam"/>
    <property type="match status" value="1"/>
</dbReference>
<dbReference type="KEGG" id="mpho:DA803_01305"/>
<dbReference type="Proteomes" id="UP000252477">
    <property type="component" value="Chromosome"/>
</dbReference>
<protein>
    <submittedName>
        <fullName evidence="2">DUF2779 domain-containing protein</fullName>
    </submittedName>
</protein>
<dbReference type="InterPro" id="IPR021301">
    <property type="entry name" value="DUF2779"/>
</dbReference>
<reference evidence="2 3" key="1">
    <citation type="submission" date="2018-05" db="EMBL/GenBank/DDBJ databases">
        <title>Annotation of the Mycoplasma phocidae genome.</title>
        <authorList>
            <person name="Brown D.R."/>
            <person name="Kutish G.F."/>
            <person name="Frasca S.Jr."/>
        </authorList>
    </citation>
    <scope>NUCLEOTIDE SEQUENCE [LARGE SCALE GENOMIC DNA]</scope>
    <source>
        <strain evidence="2 3">105</strain>
    </source>
</reference>
<sequence>MNNKKYYKFLNYAIMNSSRPYFAFNTSLEEIYKSFNEEYDDDVNIFNQSDYQIDCIEEKIETEFGEYFTTADREELDKLMGYEKLLFLKNKLANDSTFYKQIIEHDKINVANELIDKISEYKALAMGLGLVTNKAIEYLKRDYFSNREIEIISCKQRKDKKIEQTKQSVINDKILINPAFEYKSCIAVPFFYDVKTKTVGILLYSNKTSLKNIFRLYYDVNVIRNAGYEVNEAVIVIPKYQDRKNVKQGRLNFMVSEYANYKKSKPTIDKKKNLSENEIQAIFIKDPNFKYSSKTTKKNVETNVKIIDHINSELSILEFFNKKVNERETFTFKKFVEIVNDEELLKKYSSWVNEIDETDLEDDLNLGNQFYLSIVEKLLPNYAISSKVILRLKLKNLKEPNFKDQIILDFYDNNKVALNPDIEEYHVYQKINKENAKIIWFDFEGVTLPIPIIDYNKPYNQLMSQTSIIKTINNEIYESHDYVYDPKKYDYRTLIKVIDDLYDEEASCYVVYNKSYESSRLLEMQEMLFYYYDRSELISIEEYRAIEHKIKFIVERIVDIAELFIVGSHGLKISNCQINIGELKGKYSIKKIEHYVSNNKIKLQHMIMPYKDLAIKNGGMALQISTARALDVIKDNEWEQEIIALKQYCHNDVLAMIMAFDLVKHIIKSPRRREYINNFKTYKD</sequence>
<dbReference type="Pfam" id="PF11074">
    <property type="entry name" value="DUF2779"/>
    <property type="match status" value="1"/>
</dbReference>
<gene>
    <name evidence="2" type="ORF">DA803_01305</name>
</gene>